<reference evidence="2" key="1">
    <citation type="submission" date="2021-02" db="EMBL/GenBank/DDBJ databases">
        <authorList>
            <person name="Nowell W R."/>
        </authorList>
    </citation>
    <scope>NUCLEOTIDE SEQUENCE</scope>
</reference>
<dbReference type="Proteomes" id="UP000663829">
    <property type="component" value="Unassembled WGS sequence"/>
</dbReference>
<evidence type="ECO:0000313" key="5">
    <source>
        <dbReference type="Proteomes" id="UP000663829"/>
    </source>
</evidence>
<evidence type="ECO:0000313" key="2">
    <source>
        <dbReference type="EMBL" id="CAF1636496.1"/>
    </source>
</evidence>
<evidence type="ECO:0000313" key="3">
    <source>
        <dbReference type="EMBL" id="CAF3924620.1"/>
    </source>
</evidence>
<dbReference type="EMBL" id="CAJOBC010113993">
    <property type="protein sequence ID" value="CAF4542787.1"/>
    <property type="molecule type" value="Genomic_DNA"/>
</dbReference>
<dbReference type="Proteomes" id="UP000681722">
    <property type="component" value="Unassembled WGS sequence"/>
</dbReference>
<protein>
    <submittedName>
        <fullName evidence="2">Uncharacterized protein</fullName>
    </submittedName>
</protein>
<comment type="caution">
    <text evidence="2">The sequence shown here is derived from an EMBL/GenBank/DDBJ whole genome shotgun (WGS) entry which is preliminary data.</text>
</comment>
<dbReference type="EMBL" id="CAJOBA010024036">
    <property type="protein sequence ID" value="CAF3924620.1"/>
    <property type="molecule type" value="Genomic_DNA"/>
</dbReference>
<sequence>MVPAPISNPVLNKWAKVLSISRP</sequence>
<organism evidence="2 5">
    <name type="scientific">Didymodactylos carnosus</name>
    <dbReference type="NCBI Taxonomy" id="1234261"/>
    <lineage>
        <taxon>Eukaryota</taxon>
        <taxon>Metazoa</taxon>
        <taxon>Spiralia</taxon>
        <taxon>Gnathifera</taxon>
        <taxon>Rotifera</taxon>
        <taxon>Eurotatoria</taxon>
        <taxon>Bdelloidea</taxon>
        <taxon>Philodinida</taxon>
        <taxon>Philodinidae</taxon>
        <taxon>Didymodactylos</taxon>
    </lineage>
</organism>
<feature type="non-terminal residue" evidence="2">
    <location>
        <position position="23"/>
    </location>
</feature>
<gene>
    <name evidence="2" type="ORF">GPM918_LOCUS44681</name>
    <name evidence="1" type="ORF">OVA965_LOCUS20882</name>
    <name evidence="4" type="ORF">SRO942_LOCUS46661</name>
    <name evidence="3" type="ORF">TMI583_LOCUS21395</name>
</gene>
<dbReference type="EMBL" id="CAJNOQ010045614">
    <property type="protein sequence ID" value="CAF1636496.1"/>
    <property type="molecule type" value="Genomic_DNA"/>
</dbReference>
<dbReference type="Proteomes" id="UP000682733">
    <property type="component" value="Unassembled WGS sequence"/>
</dbReference>
<evidence type="ECO:0000313" key="1">
    <source>
        <dbReference type="EMBL" id="CAF1135837.1"/>
    </source>
</evidence>
<keyword evidence="5" id="KW-1185">Reference proteome</keyword>
<dbReference type="Proteomes" id="UP000677228">
    <property type="component" value="Unassembled WGS sequence"/>
</dbReference>
<proteinExistence type="predicted"/>
<name>A0A816DP40_9BILA</name>
<evidence type="ECO:0000313" key="4">
    <source>
        <dbReference type="EMBL" id="CAF4542787.1"/>
    </source>
</evidence>
<dbReference type="EMBL" id="CAJNOK010011253">
    <property type="protein sequence ID" value="CAF1135837.1"/>
    <property type="molecule type" value="Genomic_DNA"/>
</dbReference>
<dbReference type="AlphaFoldDB" id="A0A816DP40"/>
<accession>A0A816DP40</accession>